<dbReference type="SUPFAM" id="SSF88713">
    <property type="entry name" value="Glycoside hydrolase/deacetylase"/>
    <property type="match status" value="1"/>
</dbReference>
<dbReference type="GO" id="GO:0016810">
    <property type="term" value="F:hydrolase activity, acting on carbon-nitrogen (but not peptide) bonds"/>
    <property type="evidence" value="ECO:0007669"/>
    <property type="project" value="InterPro"/>
</dbReference>
<evidence type="ECO:0000259" key="3">
    <source>
        <dbReference type="PROSITE" id="PS51677"/>
    </source>
</evidence>
<evidence type="ECO:0000313" key="4">
    <source>
        <dbReference type="EMBL" id="TBT83140.1"/>
    </source>
</evidence>
<name>A0A4Q9KBN9_9ACTN</name>
<dbReference type="InterPro" id="IPR011330">
    <property type="entry name" value="Glyco_hydro/deAcase_b/a-brl"/>
</dbReference>
<comment type="subcellular location">
    <subcellularLocation>
        <location evidence="1">Secreted</location>
    </subcellularLocation>
</comment>
<dbReference type="EMBL" id="SDMQ01000014">
    <property type="protein sequence ID" value="TBT83140.1"/>
    <property type="molecule type" value="Genomic_DNA"/>
</dbReference>
<dbReference type="OrthoDB" id="9782872at2"/>
<evidence type="ECO:0000256" key="1">
    <source>
        <dbReference type="ARBA" id="ARBA00004613"/>
    </source>
</evidence>
<dbReference type="Gene3D" id="3.20.20.370">
    <property type="entry name" value="Glycoside hydrolase/deacetylase"/>
    <property type="match status" value="1"/>
</dbReference>
<keyword evidence="2" id="KW-0732">Signal</keyword>
<dbReference type="PANTHER" id="PTHR34216">
    <property type="match status" value="1"/>
</dbReference>
<evidence type="ECO:0000313" key="5">
    <source>
        <dbReference type="Proteomes" id="UP000292373"/>
    </source>
</evidence>
<dbReference type="CDD" id="cd10918">
    <property type="entry name" value="CE4_NodB_like_5s_6s"/>
    <property type="match status" value="1"/>
</dbReference>
<dbReference type="Proteomes" id="UP000292373">
    <property type="component" value="Unassembled WGS sequence"/>
</dbReference>
<feature type="domain" description="NodB homology" evidence="3">
    <location>
        <begin position="81"/>
        <end position="164"/>
    </location>
</feature>
<dbReference type="PROSITE" id="PS51677">
    <property type="entry name" value="NODB"/>
    <property type="match status" value="1"/>
</dbReference>
<protein>
    <submittedName>
        <fullName evidence="4">Polysaccharide deacetylase family protein</fullName>
    </submittedName>
</protein>
<dbReference type="AlphaFoldDB" id="A0A4Q9KBN9"/>
<dbReference type="GO" id="GO:0005576">
    <property type="term" value="C:extracellular region"/>
    <property type="evidence" value="ECO:0007669"/>
    <property type="project" value="UniProtKB-SubCell"/>
</dbReference>
<reference evidence="4 5" key="1">
    <citation type="submission" date="2019-01" db="EMBL/GenBank/DDBJ databases">
        <title>Lactibacter flavus gen. nov., sp. nov., a novel bacterium of the family Propionibacteriaceae isolated from raw milk and dairy products.</title>
        <authorList>
            <person name="Huptas C."/>
            <person name="Wenning M."/>
            <person name="Breitenwieser F."/>
            <person name="Doll E."/>
            <person name="Von Neubeck M."/>
            <person name="Busse H.-J."/>
            <person name="Scherer S."/>
        </authorList>
    </citation>
    <scope>NUCLEOTIDE SEQUENCE [LARGE SCALE GENOMIC DNA]</scope>
    <source>
        <strain evidence="4 5">KCTC 33808</strain>
    </source>
</reference>
<dbReference type="GO" id="GO:0005975">
    <property type="term" value="P:carbohydrate metabolic process"/>
    <property type="evidence" value="ECO:0007669"/>
    <property type="project" value="InterPro"/>
</dbReference>
<sequence>MGDINVHARGLLKRALSRANRGDTHASGATLLIYHRVGGGTTNELDVEVATFERQLDLLAEHDVVSLDEALDRLEAGDARPSVVLTFDDGFADVYRNAWPLLRERRIPFTIYLASACMGTVMQWEGATAKGEPGRGLSWDQVRQMVESGLCTLGNHTHNHVRPEALTIDELDQCTAEVFARTGRKPKHFTYPWGIPVPAMEEALRERFRSVSTGEVGRNLPGQDFLQLNRVPVRRTDPDAFFAAKLSGDLGAERAYSALVEFAKSGLSAVRQVRRRASSS</sequence>
<gene>
    <name evidence="4" type="ORF">ET989_12575</name>
</gene>
<dbReference type="Pfam" id="PF01522">
    <property type="entry name" value="Polysacc_deac_1"/>
    <property type="match status" value="1"/>
</dbReference>
<keyword evidence="5" id="KW-1185">Reference proteome</keyword>
<proteinExistence type="predicted"/>
<dbReference type="InterPro" id="IPR051398">
    <property type="entry name" value="Polysacch_Deacetylase"/>
</dbReference>
<dbReference type="PANTHER" id="PTHR34216:SF3">
    <property type="entry name" value="POLY-BETA-1,6-N-ACETYL-D-GLUCOSAMINE N-DEACETYLASE"/>
    <property type="match status" value="1"/>
</dbReference>
<evidence type="ECO:0000256" key="2">
    <source>
        <dbReference type="ARBA" id="ARBA00022729"/>
    </source>
</evidence>
<dbReference type="InterPro" id="IPR002509">
    <property type="entry name" value="NODB_dom"/>
</dbReference>
<comment type="caution">
    <text evidence="4">The sequence shown here is derived from an EMBL/GenBank/DDBJ whole genome shotgun (WGS) entry which is preliminary data.</text>
</comment>
<organism evidence="4 5">
    <name type="scientific">Propioniciclava sinopodophylli</name>
    <dbReference type="NCBI Taxonomy" id="1837344"/>
    <lineage>
        <taxon>Bacteria</taxon>
        <taxon>Bacillati</taxon>
        <taxon>Actinomycetota</taxon>
        <taxon>Actinomycetes</taxon>
        <taxon>Propionibacteriales</taxon>
        <taxon>Propionibacteriaceae</taxon>
        <taxon>Propioniciclava</taxon>
    </lineage>
</organism>
<accession>A0A4Q9KBN9</accession>